<keyword evidence="2" id="KW-0808">Transferase</keyword>
<proteinExistence type="predicted"/>
<dbReference type="GO" id="GO:0016301">
    <property type="term" value="F:kinase activity"/>
    <property type="evidence" value="ECO:0007669"/>
    <property type="project" value="UniProtKB-KW"/>
</dbReference>
<dbReference type="InterPro" id="IPR013976">
    <property type="entry name" value="HDOD"/>
</dbReference>
<evidence type="ECO:0000259" key="1">
    <source>
        <dbReference type="PROSITE" id="PS51833"/>
    </source>
</evidence>
<dbReference type="Proteomes" id="UP000056750">
    <property type="component" value="Chromosome"/>
</dbReference>
<evidence type="ECO:0000313" key="3">
    <source>
        <dbReference type="EMBL" id="MDO6578400.1"/>
    </source>
</evidence>
<dbReference type="KEGG" id="asq:AVL57_16200"/>
<keyword evidence="2" id="KW-0418">Kinase</keyword>
<protein>
    <submittedName>
        <fullName evidence="3">HDOD domain-containing protein</fullName>
    </submittedName>
    <submittedName>
        <fullName evidence="2">Histidine kinase</fullName>
    </submittedName>
</protein>
<dbReference type="RefSeq" id="WP_057790010.1">
    <property type="nucleotide sequence ID" value="NZ_CANLMS010000001.1"/>
</dbReference>
<evidence type="ECO:0000313" key="4">
    <source>
        <dbReference type="Proteomes" id="UP000056750"/>
    </source>
</evidence>
<reference evidence="2 4" key="1">
    <citation type="submission" date="2015-12" db="EMBL/GenBank/DDBJ databases">
        <title>Intraspecies pangenome expansion in the marine bacterium Alteromonas.</title>
        <authorList>
            <person name="Lopez-Perez M."/>
            <person name="Rodriguez-Valera F."/>
        </authorList>
    </citation>
    <scope>NUCLEOTIDE SEQUENCE [LARGE SCALE GENOMIC DNA]</scope>
    <source>
        <strain evidence="2 4">LMG 21861</strain>
    </source>
</reference>
<dbReference type="Proteomes" id="UP001170717">
    <property type="component" value="Unassembled WGS sequence"/>
</dbReference>
<evidence type="ECO:0000313" key="5">
    <source>
        <dbReference type="Proteomes" id="UP001170717"/>
    </source>
</evidence>
<dbReference type="Gene3D" id="1.10.3210.10">
    <property type="entry name" value="Hypothetical protein af1432"/>
    <property type="match status" value="1"/>
</dbReference>
<reference evidence="3" key="2">
    <citation type="submission" date="2023-07" db="EMBL/GenBank/DDBJ databases">
        <title>Genome content predicts the carbon catabolic preferences of heterotrophic bacteria.</title>
        <authorList>
            <person name="Gralka M."/>
        </authorList>
    </citation>
    <scope>NUCLEOTIDE SEQUENCE</scope>
    <source>
        <strain evidence="3">F2M12</strain>
    </source>
</reference>
<name>A0AAW7Z5J3_9ALTE</name>
<gene>
    <name evidence="2" type="ORF">AVL57_16200</name>
    <name evidence="3" type="ORF">Q4527_13440</name>
</gene>
<keyword evidence="4" id="KW-1185">Reference proteome</keyword>
<organism evidence="3 5">
    <name type="scientific">Alteromonas stellipolaris</name>
    <dbReference type="NCBI Taxonomy" id="233316"/>
    <lineage>
        <taxon>Bacteria</taxon>
        <taxon>Pseudomonadati</taxon>
        <taxon>Pseudomonadota</taxon>
        <taxon>Gammaproteobacteria</taxon>
        <taxon>Alteromonadales</taxon>
        <taxon>Alteromonadaceae</taxon>
        <taxon>Alteromonas/Salinimonas group</taxon>
        <taxon>Alteromonas</taxon>
    </lineage>
</organism>
<dbReference type="EMBL" id="CP013926">
    <property type="protein sequence ID" value="AMJ75369.1"/>
    <property type="molecule type" value="Genomic_DNA"/>
</dbReference>
<sequence>MSLDKYVSFATKSFTLPDICIRIRSVLDNPRSSASDLGDLISLDSSLTAKVLRLANSSLFRFPSQVESVSKAINVIGGEALYNLVVAETANTAFKYFDTQLINLDKHWFNSVYCGMVAKHLAKASNMRGSERFFVMGILQNLSELVIAKRSPELYKSYIEQDSDMLLGARQIQHFGFTFSNCSGTILENWKLPLVLYYPVMHANDMSRQATDSDIALLALASRVTTMQQNKKTDGDIELFLEDIANNSGVNIDDVANAIEFADRETAKISMLIH</sequence>
<dbReference type="EMBL" id="JAUOQI010000009">
    <property type="protein sequence ID" value="MDO6578400.1"/>
    <property type="molecule type" value="Genomic_DNA"/>
</dbReference>
<dbReference type="Pfam" id="PF08668">
    <property type="entry name" value="HDOD"/>
    <property type="match status" value="1"/>
</dbReference>
<dbReference type="PANTHER" id="PTHR33525">
    <property type="match status" value="1"/>
</dbReference>
<dbReference type="PROSITE" id="PS51833">
    <property type="entry name" value="HDOD"/>
    <property type="match status" value="1"/>
</dbReference>
<dbReference type="InterPro" id="IPR052340">
    <property type="entry name" value="RNase_Y/CdgJ"/>
</dbReference>
<accession>A0AAW7Z5J3</accession>
<dbReference type="SUPFAM" id="SSF109604">
    <property type="entry name" value="HD-domain/PDEase-like"/>
    <property type="match status" value="1"/>
</dbReference>
<dbReference type="PANTHER" id="PTHR33525:SF3">
    <property type="entry name" value="RIBONUCLEASE Y"/>
    <property type="match status" value="1"/>
</dbReference>
<feature type="domain" description="HDOD" evidence="1">
    <location>
        <begin position="13"/>
        <end position="206"/>
    </location>
</feature>
<evidence type="ECO:0000313" key="2">
    <source>
        <dbReference type="EMBL" id="AMJ75369.1"/>
    </source>
</evidence>
<dbReference type="AlphaFoldDB" id="A0AAW7Z5J3"/>